<dbReference type="InterPro" id="IPR036249">
    <property type="entry name" value="Thioredoxin-like_sf"/>
</dbReference>
<dbReference type="GO" id="GO:0050583">
    <property type="term" value="F:hydrogen dehydrogenase (NADP+) activity"/>
    <property type="evidence" value="ECO:0007669"/>
    <property type="project" value="UniProtKB-EC"/>
</dbReference>
<dbReference type="CDD" id="cd02980">
    <property type="entry name" value="TRX_Fd_family"/>
    <property type="match status" value="1"/>
</dbReference>
<proteinExistence type="predicted"/>
<dbReference type="EC" id="1.12.1.3" evidence="1"/>
<dbReference type="EMBL" id="CP059066">
    <property type="protein sequence ID" value="QSQ09508.1"/>
    <property type="molecule type" value="Genomic_DNA"/>
</dbReference>
<dbReference type="RefSeq" id="WP_206706863.1">
    <property type="nucleotide sequence ID" value="NZ_CP059066.1"/>
</dbReference>
<evidence type="ECO:0000313" key="1">
    <source>
        <dbReference type="EMBL" id="QSQ09508.1"/>
    </source>
</evidence>
<keyword evidence="1" id="KW-0560">Oxidoreductase</keyword>
<reference evidence="1" key="1">
    <citation type="submission" date="2020-07" db="EMBL/GenBank/DDBJ databases">
        <title>Koleobacter methoxysyntrophicus gen. nov., sp. nov., a novel anaerobic bacterium isolated from deep subsurface oil field and proposal of Koleobacterales ord. nov. in the phylum Firmicutes.</title>
        <authorList>
            <person name="Sakamoto S."/>
            <person name="Tamaki H."/>
        </authorList>
    </citation>
    <scope>NUCLEOTIDE SEQUENCE</scope>
    <source>
        <strain evidence="1">NRmbB1</strain>
    </source>
</reference>
<accession>A0A8A0RPL2</accession>
<evidence type="ECO:0000313" key="2">
    <source>
        <dbReference type="Proteomes" id="UP000662904"/>
    </source>
</evidence>
<dbReference type="Gene3D" id="3.40.30.10">
    <property type="entry name" value="Glutaredoxin"/>
    <property type="match status" value="1"/>
</dbReference>
<sequence>MISLADLNEIKRSYREPEGVQIVVRLGICGASVGAKEVFETFKNVVKEKGITGVRIYTTGCIGLCSQEPVVDVVVPGMPRVTYTFVTPEKARGIIFHHIERKQIIKEWVIPNLG</sequence>
<dbReference type="KEGG" id="kme:H0A61_01879"/>
<keyword evidence="2" id="KW-1185">Reference proteome</keyword>
<protein>
    <submittedName>
        <fullName evidence="1">NADP-reducing hydrogenase subunit HndB</fullName>
        <ecNumber evidence="1">1.12.1.3</ecNumber>
    </submittedName>
</protein>
<dbReference type="SUPFAM" id="SSF52833">
    <property type="entry name" value="Thioredoxin-like"/>
    <property type="match status" value="1"/>
</dbReference>
<dbReference type="Proteomes" id="UP000662904">
    <property type="component" value="Chromosome"/>
</dbReference>
<gene>
    <name evidence="1" type="primary">hndB_2</name>
    <name evidence="1" type="ORF">H0A61_01879</name>
</gene>
<dbReference type="AlphaFoldDB" id="A0A8A0RPL2"/>
<name>A0A8A0RPL2_9FIRM</name>
<organism evidence="1 2">
    <name type="scientific">Koleobacter methoxysyntrophicus</name>
    <dbReference type="NCBI Taxonomy" id="2751313"/>
    <lineage>
        <taxon>Bacteria</taxon>
        <taxon>Bacillati</taxon>
        <taxon>Bacillota</taxon>
        <taxon>Clostridia</taxon>
        <taxon>Koleobacterales</taxon>
        <taxon>Koleobacteraceae</taxon>
        <taxon>Koleobacter</taxon>
    </lineage>
</organism>